<dbReference type="PANTHER" id="PTHR31609:SF1">
    <property type="entry name" value="CARBOHYDRATE DEACETYLASE"/>
    <property type="match status" value="1"/>
</dbReference>
<evidence type="ECO:0000313" key="6">
    <source>
        <dbReference type="EMBL" id="MCS3921055.1"/>
    </source>
</evidence>
<evidence type="ECO:0000313" key="7">
    <source>
        <dbReference type="Proteomes" id="UP001204798"/>
    </source>
</evidence>
<dbReference type="RefSeq" id="WP_259101812.1">
    <property type="nucleotide sequence ID" value="NZ_CP130454.1"/>
</dbReference>
<dbReference type="PANTHER" id="PTHR31609">
    <property type="entry name" value="YDJC DEACETYLASE FAMILY MEMBER"/>
    <property type="match status" value="1"/>
</dbReference>
<protein>
    <submittedName>
        <fullName evidence="6">Glycoside hydrolase/deacetylase ChbG (UPF0249 family)</fullName>
        <ecNumber evidence="6">3.5.1.105</ecNumber>
    </submittedName>
</protein>
<evidence type="ECO:0000256" key="3">
    <source>
        <dbReference type="ARBA" id="ARBA00022801"/>
    </source>
</evidence>
<evidence type="ECO:0000256" key="5">
    <source>
        <dbReference type="ARBA" id="ARBA00023277"/>
    </source>
</evidence>
<comment type="caution">
    <text evidence="6">The sequence shown here is derived from an EMBL/GenBank/DDBJ whole genome shotgun (WGS) entry which is preliminary data.</text>
</comment>
<dbReference type="EC" id="3.5.1.105" evidence="6"/>
<keyword evidence="2" id="KW-0479">Metal-binding</keyword>
<keyword evidence="3 6" id="KW-0378">Hydrolase</keyword>
<accession>A0ABT2EVW9</accession>
<dbReference type="CDD" id="cd10802">
    <property type="entry name" value="YdjC_TTHB029_like"/>
    <property type="match status" value="1"/>
</dbReference>
<dbReference type="Pfam" id="PF04794">
    <property type="entry name" value="YdjC"/>
    <property type="match status" value="1"/>
</dbReference>
<dbReference type="InterPro" id="IPR011330">
    <property type="entry name" value="Glyco_hydro/deAcase_b/a-brl"/>
</dbReference>
<reference evidence="6 7" key="1">
    <citation type="submission" date="2022-08" db="EMBL/GenBank/DDBJ databases">
        <title>Bacterial and archaeal communities from various locations to study Microbial Dark Matter (Phase II).</title>
        <authorList>
            <person name="Stepanauskas R."/>
        </authorList>
    </citation>
    <scope>NUCLEOTIDE SEQUENCE [LARGE SCALE GENOMIC DNA]</scope>
    <source>
        <strain evidence="6 7">PD1</strain>
    </source>
</reference>
<keyword evidence="5" id="KW-0119">Carbohydrate metabolism</keyword>
<dbReference type="Proteomes" id="UP001204798">
    <property type="component" value="Unassembled WGS sequence"/>
</dbReference>
<dbReference type="Gene3D" id="3.20.20.370">
    <property type="entry name" value="Glycoside hydrolase/deacetylase"/>
    <property type="match status" value="1"/>
</dbReference>
<dbReference type="EMBL" id="JANUCP010000009">
    <property type="protein sequence ID" value="MCS3921055.1"/>
    <property type="molecule type" value="Genomic_DNA"/>
</dbReference>
<comment type="cofactor">
    <cofactor evidence="1">
        <name>Mg(2+)</name>
        <dbReference type="ChEBI" id="CHEBI:18420"/>
    </cofactor>
</comment>
<dbReference type="SUPFAM" id="SSF88713">
    <property type="entry name" value="Glycoside hydrolase/deacetylase"/>
    <property type="match status" value="1"/>
</dbReference>
<dbReference type="GO" id="GO:0036311">
    <property type="term" value="F:chitin disaccharide deacetylase activity"/>
    <property type="evidence" value="ECO:0007669"/>
    <property type="project" value="UniProtKB-EC"/>
</dbReference>
<evidence type="ECO:0000256" key="1">
    <source>
        <dbReference type="ARBA" id="ARBA00001946"/>
    </source>
</evidence>
<evidence type="ECO:0000256" key="4">
    <source>
        <dbReference type="ARBA" id="ARBA00022842"/>
    </source>
</evidence>
<name>A0ABT2EVW9_9BACT</name>
<gene>
    <name evidence="6" type="ORF">M2350_003496</name>
</gene>
<dbReference type="InterPro" id="IPR006879">
    <property type="entry name" value="YdjC-like"/>
</dbReference>
<keyword evidence="7" id="KW-1185">Reference proteome</keyword>
<evidence type="ECO:0000256" key="2">
    <source>
        <dbReference type="ARBA" id="ARBA00022723"/>
    </source>
</evidence>
<organism evidence="6 7">
    <name type="scientific">Candidatus Fervidibacter sacchari</name>
    <dbReference type="NCBI Taxonomy" id="1448929"/>
    <lineage>
        <taxon>Bacteria</taxon>
        <taxon>Candidatus Fervidibacterota</taxon>
        <taxon>Candidatus Fervidibacter</taxon>
    </lineage>
</organism>
<sequence>MMKRREFLQKAGMGVAVGVSVARIESLNTLEGLTLAEQLGFKKEDRLLILHADDLGMCHAVNVASIKGLTEGVVTCGSVMVPCPWFPEIAAWARNNPDADLGLHLTLNSEWQYYRWRPVSPWDKVKGLIDREGFMWRDVASVRENAKAEEVEMELRAQIERALEFGMKPTHIDTHMGTCFSRPDFFEVYVRLGAEYGILPMLPAPNPQILAMAKQLGIDYQPIAVRLKQQGFVFIDNLVTGGSGNTLEERRKSYYEIIRNLPSGVSEIILHLSTDDPEIRAITGAWQYRYHEFLIFTDRETRKFIESEGIKLIGYRHLAELWRRQTRK</sequence>
<keyword evidence="4" id="KW-0460">Magnesium</keyword>
<proteinExistence type="predicted"/>